<evidence type="ECO:0000256" key="4">
    <source>
        <dbReference type="PROSITE-ProRule" id="PRU00221"/>
    </source>
</evidence>
<evidence type="ECO:0000313" key="6">
    <source>
        <dbReference type="Proteomes" id="UP000095767"/>
    </source>
</evidence>
<accession>A0A1E5WN42</accession>
<keyword evidence="6" id="KW-1185">Reference proteome</keyword>
<evidence type="ECO:0000313" key="5">
    <source>
        <dbReference type="EMBL" id="OEL38821.1"/>
    </source>
</evidence>
<name>A0A1E5WN42_9POAL</name>
<dbReference type="PROSITE" id="PS50294">
    <property type="entry name" value="WD_REPEATS_REGION"/>
    <property type="match status" value="1"/>
</dbReference>
<dbReference type="OrthoDB" id="270624at2759"/>
<dbReference type="GO" id="GO:0005634">
    <property type="term" value="C:nucleus"/>
    <property type="evidence" value="ECO:0007669"/>
    <property type="project" value="TreeGrafter"/>
</dbReference>
<dbReference type="PANTHER" id="PTHR14091:SF0">
    <property type="entry name" value="PERIODIC TRYPTOPHAN PROTEIN 1 HOMOLOG"/>
    <property type="match status" value="1"/>
</dbReference>
<dbReference type="InterPro" id="IPR044285">
    <property type="entry name" value="PWP1"/>
</dbReference>
<organism evidence="5 6">
    <name type="scientific">Dichanthelium oligosanthes</name>
    <dbReference type="NCBI Taxonomy" id="888268"/>
    <lineage>
        <taxon>Eukaryota</taxon>
        <taxon>Viridiplantae</taxon>
        <taxon>Streptophyta</taxon>
        <taxon>Embryophyta</taxon>
        <taxon>Tracheophyta</taxon>
        <taxon>Spermatophyta</taxon>
        <taxon>Magnoliopsida</taxon>
        <taxon>Liliopsida</taxon>
        <taxon>Poales</taxon>
        <taxon>Poaceae</taxon>
        <taxon>PACMAD clade</taxon>
        <taxon>Panicoideae</taxon>
        <taxon>Panicodae</taxon>
        <taxon>Paniceae</taxon>
        <taxon>Dichantheliinae</taxon>
        <taxon>Dichanthelium</taxon>
    </lineage>
</organism>
<reference evidence="5 6" key="1">
    <citation type="submission" date="2016-09" db="EMBL/GenBank/DDBJ databases">
        <title>The draft genome of Dichanthelium oligosanthes: A C3 panicoid grass species.</title>
        <authorList>
            <person name="Studer A.J."/>
            <person name="Schnable J.C."/>
            <person name="Brutnell T.P."/>
        </authorList>
    </citation>
    <scope>NUCLEOTIDE SEQUENCE [LARGE SCALE GENOMIC DNA]</scope>
    <source>
        <strain evidence="6">cv. Kellogg 1175</strain>
        <tissue evidence="5">Leaf</tissue>
    </source>
</reference>
<keyword evidence="1" id="KW-0597">Phosphoprotein</keyword>
<dbReference type="InterPro" id="IPR015943">
    <property type="entry name" value="WD40/YVTN_repeat-like_dom_sf"/>
</dbReference>
<keyword evidence="2 4" id="KW-0853">WD repeat</keyword>
<comment type="caution">
    <text evidence="5">The sequence shown here is derived from an EMBL/GenBank/DDBJ whole genome shotgun (WGS) entry which is preliminary data.</text>
</comment>
<dbReference type="PROSITE" id="PS00678">
    <property type="entry name" value="WD_REPEATS_1"/>
    <property type="match status" value="1"/>
</dbReference>
<keyword evidence="3" id="KW-0677">Repeat</keyword>
<feature type="repeat" description="WD" evidence="4">
    <location>
        <begin position="268"/>
        <end position="310"/>
    </location>
</feature>
<dbReference type="InterPro" id="IPR036322">
    <property type="entry name" value="WD40_repeat_dom_sf"/>
</dbReference>
<evidence type="ECO:0000256" key="2">
    <source>
        <dbReference type="ARBA" id="ARBA00022574"/>
    </source>
</evidence>
<sequence length="477" mass="52504">MVSAICWIPKGAAKSLPLVEEPPTQEEIDEAIKSLSLDRSHDCDSVGDGDDDDMDIPDGAEKDAVEQAKGVAIALREDLVDSSDCIAAGLRGLNMENYDNEEDGPKIFGTTWDELYYPTNDMDPYLKQANDMDDDLDVEDDDEEIEDKTIKPTDMIIVTLHSNESYNHLEANVNPYWQVAILEELDNGELHMFPYHEIPLGHFPLCLAWSDCGLKDVQKGNFVAIGTMGPEIEIWDLDIVGCSEPHAVLGGKSKNKNGNSKQVTIYRKGSHRDSILGIAWNMEYKNILASASADRTIKIWDVAVGKCVTTLEHHNSKVQAVVWSLCSSEMILSGSFDKSVVLKDVKNCAPDCIRWSVEADVEALAWDPHNEHSFVVSLENGMVQAFDKRRASSSQNTSLAMFTLHAHEKAVSSISFGPCAPNVRHICIEQNPTIISDARETLGSIKQSAIMHSFGESESCTSSSPIGAYLIGSKELP</sequence>
<dbReference type="InterPro" id="IPR019775">
    <property type="entry name" value="WD40_repeat_CS"/>
</dbReference>
<protein>
    <submittedName>
        <fullName evidence="5">Putative WD repeat-containing protein C17D11.16</fullName>
    </submittedName>
</protein>
<dbReference type="PANTHER" id="PTHR14091">
    <property type="entry name" value="PERIODIC TRYPTOPHAN PROTEIN 1"/>
    <property type="match status" value="1"/>
</dbReference>
<evidence type="ECO:0000256" key="1">
    <source>
        <dbReference type="ARBA" id="ARBA00022553"/>
    </source>
</evidence>
<dbReference type="SMART" id="SM00320">
    <property type="entry name" value="WD40"/>
    <property type="match status" value="4"/>
</dbReference>
<evidence type="ECO:0000256" key="3">
    <source>
        <dbReference type="ARBA" id="ARBA00022737"/>
    </source>
</evidence>
<dbReference type="GO" id="GO:0006364">
    <property type="term" value="P:rRNA processing"/>
    <property type="evidence" value="ECO:0007669"/>
    <property type="project" value="InterPro"/>
</dbReference>
<dbReference type="STRING" id="888268.A0A1E5WN42"/>
<dbReference type="InterPro" id="IPR001680">
    <property type="entry name" value="WD40_rpt"/>
</dbReference>
<dbReference type="PROSITE" id="PS50082">
    <property type="entry name" value="WD_REPEATS_2"/>
    <property type="match status" value="1"/>
</dbReference>
<dbReference type="SUPFAM" id="SSF50978">
    <property type="entry name" value="WD40 repeat-like"/>
    <property type="match status" value="1"/>
</dbReference>
<dbReference type="Pfam" id="PF00400">
    <property type="entry name" value="WD40"/>
    <property type="match status" value="2"/>
</dbReference>
<proteinExistence type="predicted"/>
<dbReference type="Proteomes" id="UP000095767">
    <property type="component" value="Unassembled WGS sequence"/>
</dbReference>
<dbReference type="EMBL" id="LWDX02000349">
    <property type="protein sequence ID" value="OEL38821.1"/>
    <property type="molecule type" value="Genomic_DNA"/>
</dbReference>
<gene>
    <name evidence="5" type="ORF">BAE44_0000159</name>
</gene>
<dbReference type="AlphaFoldDB" id="A0A1E5WN42"/>
<dbReference type="Gene3D" id="2.130.10.10">
    <property type="entry name" value="YVTN repeat-like/Quinoprotein amine dehydrogenase"/>
    <property type="match status" value="2"/>
</dbReference>